<evidence type="ECO:0000313" key="9">
    <source>
        <dbReference type="EMBL" id="RRB07178.1"/>
    </source>
</evidence>
<dbReference type="GO" id="GO:0009279">
    <property type="term" value="C:cell outer membrane"/>
    <property type="evidence" value="ECO:0007669"/>
    <property type="project" value="UniProtKB-SubCell"/>
</dbReference>
<keyword evidence="6" id="KW-0472">Membrane</keyword>
<comment type="similarity">
    <text evidence="2">Belongs to the outer membrane factor (OMF) (TC 1.B.17) family.</text>
</comment>
<dbReference type="GO" id="GO:0015288">
    <property type="term" value="F:porin activity"/>
    <property type="evidence" value="ECO:0007669"/>
    <property type="project" value="TreeGrafter"/>
</dbReference>
<dbReference type="GO" id="GO:1990281">
    <property type="term" value="C:efflux pump complex"/>
    <property type="evidence" value="ECO:0007669"/>
    <property type="project" value="TreeGrafter"/>
</dbReference>
<evidence type="ECO:0000256" key="2">
    <source>
        <dbReference type="ARBA" id="ARBA00007613"/>
    </source>
</evidence>
<evidence type="ECO:0000256" key="5">
    <source>
        <dbReference type="ARBA" id="ARBA00022692"/>
    </source>
</evidence>
<reference evidence="9 10" key="1">
    <citation type="submission" date="2018-11" db="EMBL/GenBank/DDBJ databases">
        <authorList>
            <person name="Zhou Z."/>
            <person name="Wang G."/>
        </authorList>
    </citation>
    <scope>NUCLEOTIDE SEQUENCE [LARGE SCALE GENOMIC DNA]</scope>
    <source>
        <strain evidence="9 10">KCTC52004</strain>
    </source>
</reference>
<accession>A0A3P1C1P9</accession>
<dbReference type="OrthoDB" id="367883at2"/>
<dbReference type="SUPFAM" id="SSF56954">
    <property type="entry name" value="Outer membrane efflux proteins (OEP)"/>
    <property type="match status" value="1"/>
</dbReference>
<comment type="subcellular location">
    <subcellularLocation>
        <location evidence="1">Cell outer membrane</location>
    </subcellularLocation>
</comment>
<evidence type="ECO:0000313" key="10">
    <source>
        <dbReference type="Proteomes" id="UP000271925"/>
    </source>
</evidence>
<dbReference type="PANTHER" id="PTHR30026:SF20">
    <property type="entry name" value="OUTER MEMBRANE PROTEIN TOLC"/>
    <property type="match status" value="1"/>
</dbReference>
<keyword evidence="4" id="KW-1134">Transmembrane beta strand</keyword>
<evidence type="ECO:0000256" key="8">
    <source>
        <dbReference type="SAM" id="Coils"/>
    </source>
</evidence>
<dbReference type="PANTHER" id="PTHR30026">
    <property type="entry name" value="OUTER MEMBRANE PROTEIN TOLC"/>
    <property type="match status" value="1"/>
</dbReference>
<dbReference type="RefSeq" id="WP_124871649.1">
    <property type="nucleotide sequence ID" value="NZ_RQJO01000007.1"/>
</dbReference>
<evidence type="ECO:0000256" key="3">
    <source>
        <dbReference type="ARBA" id="ARBA00022448"/>
    </source>
</evidence>
<keyword evidence="5" id="KW-0812">Transmembrane</keyword>
<keyword evidence="7" id="KW-0998">Cell outer membrane</keyword>
<name>A0A3P1C1P9_9BACT</name>
<protein>
    <submittedName>
        <fullName evidence="9">TolC family protein</fullName>
    </submittedName>
</protein>
<feature type="coiled-coil region" evidence="8">
    <location>
        <begin position="171"/>
        <end position="222"/>
    </location>
</feature>
<evidence type="ECO:0000256" key="6">
    <source>
        <dbReference type="ARBA" id="ARBA00023136"/>
    </source>
</evidence>
<keyword evidence="3" id="KW-0813">Transport</keyword>
<dbReference type="Gene3D" id="1.20.1600.10">
    <property type="entry name" value="Outer membrane efflux proteins (OEP)"/>
    <property type="match status" value="1"/>
</dbReference>
<keyword evidence="10" id="KW-1185">Reference proteome</keyword>
<comment type="caution">
    <text evidence="9">The sequence shown here is derived from an EMBL/GenBank/DDBJ whole genome shotgun (WGS) entry which is preliminary data.</text>
</comment>
<dbReference type="EMBL" id="RQJO01000007">
    <property type="protein sequence ID" value="RRB07178.1"/>
    <property type="molecule type" value="Genomic_DNA"/>
</dbReference>
<evidence type="ECO:0000256" key="4">
    <source>
        <dbReference type="ARBA" id="ARBA00022452"/>
    </source>
</evidence>
<dbReference type="Pfam" id="PF02321">
    <property type="entry name" value="OEP"/>
    <property type="match status" value="2"/>
</dbReference>
<dbReference type="GO" id="GO:0015562">
    <property type="term" value="F:efflux transmembrane transporter activity"/>
    <property type="evidence" value="ECO:0007669"/>
    <property type="project" value="InterPro"/>
</dbReference>
<dbReference type="Proteomes" id="UP000271925">
    <property type="component" value="Unassembled WGS sequence"/>
</dbReference>
<sequence length="450" mass="51176">MIVAKKYLIACLISFGPYISFSQQSTDSTLQQATLQSCVQYALQHQPVIKQAEIDQQIAERTIRSTLSSWLPQISGAYNLQRYLKLPVSLFPNFSNPTSPERVAVTTGVANLSNFQFSLSQNIFNRDVLLASRTADTYREQARQSLVNNQIDVTVNVSKAFYDLILTQKQVDILDGDIVRLERSLQDATNQYKSGLVDRTDYKRASIALNNSRAQRKQAQEQIGGKAQLLKQLMGYPANAELKVAYDTLQLANEVFIDTLQLVKPESRIEFQLLRTQQELLKANVLYNKWAYLPTVSASASYNFVFQNSEFAKLYSRNFPNSLIGLTIAMPIYQGGKRVQESRIAELRLQRSQWDLTNLSNTVTTEYRQAMANYKGNLANYRALQENLDLANDVYRVIQLQYRSGVRAYLDVIIAQNDLRTTQLTFFNALYQVLASKLDVQRALGTVQNY</sequence>
<keyword evidence="8" id="KW-0175">Coiled coil</keyword>
<evidence type="ECO:0000256" key="7">
    <source>
        <dbReference type="ARBA" id="ARBA00023237"/>
    </source>
</evidence>
<dbReference type="InterPro" id="IPR051906">
    <property type="entry name" value="TolC-like"/>
</dbReference>
<organism evidence="9 10">
    <name type="scientific">Larkinella rosea</name>
    <dbReference type="NCBI Taxonomy" id="2025312"/>
    <lineage>
        <taxon>Bacteria</taxon>
        <taxon>Pseudomonadati</taxon>
        <taxon>Bacteroidota</taxon>
        <taxon>Cytophagia</taxon>
        <taxon>Cytophagales</taxon>
        <taxon>Spirosomataceae</taxon>
        <taxon>Larkinella</taxon>
    </lineage>
</organism>
<dbReference type="AlphaFoldDB" id="A0A3P1C1P9"/>
<dbReference type="InterPro" id="IPR003423">
    <property type="entry name" value="OMP_efflux"/>
</dbReference>
<proteinExistence type="inferred from homology"/>
<gene>
    <name evidence="9" type="ORF">EHT25_05190</name>
</gene>
<evidence type="ECO:0000256" key="1">
    <source>
        <dbReference type="ARBA" id="ARBA00004442"/>
    </source>
</evidence>